<dbReference type="STRING" id="1600.LBAT_1175"/>
<evidence type="ECO:0000259" key="1">
    <source>
        <dbReference type="Pfam" id="PF13936"/>
    </source>
</evidence>
<dbReference type="PATRIC" id="fig|1600.4.peg.1200"/>
<reference evidence="2 3" key="1">
    <citation type="submission" date="2015-03" db="EMBL/GenBank/DDBJ databases">
        <title>Complete genome sequence of Lactobacillus acetotolerans NBRC 13120.</title>
        <authorList>
            <person name="Toh H."/>
            <person name="Morita H."/>
            <person name="Fujita N."/>
        </authorList>
    </citation>
    <scope>NUCLEOTIDE SEQUENCE [LARGE SCALE GENOMIC DNA]</scope>
    <source>
        <strain evidence="2 3">NBRC 13120</strain>
    </source>
</reference>
<dbReference type="Gene3D" id="1.10.10.60">
    <property type="entry name" value="Homeodomain-like"/>
    <property type="match status" value="1"/>
</dbReference>
<dbReference type="KEGG" id="lae:LBAT_1175"/>
<sequence length="91" mass="10514">MTQANSSMQTPYHQLTSEDRGQIQALHDQGYLQAAIARKLGYNRSTICRELKRGRVRQRDSNYLFYYCYLAHIQPRFIMKKAGPGAITITC</sequence>
<keyword evidence="3" id="KW-1185">Reference proteome</keyword>
<dbReference type="Pfam" id="PF13936">
    <property type="entry name" value="HTH_38"/>
    <property type="match status" value="1"/>
</dbReference>
<dbReference type="AlphaFoldDB" id="A0A0D6A4B0"/>
<evidence type="ECO:0000313" key="2">
    <source>
        <dbReference type="EMBL" id="BAQ57564.1"/>
    </source>
</evidence>
<accession>A0A0D6A4B0</accession>
<feature type="domain" description="Transposase IS30-like HTH" evidence="1">
    <location>
        <begin position="12"/>
        <end position="54"/>
    </location>
</feature>
<protein>
    <submittedName>
        <fullName evidence="2">Transposase</fullName>
    </submittedName>
</protein>
<dbReference type="Proteomes" id="UP000035709">
    <property type="component" value="Chromosome"/>
</dbReference>
<name>A0A0D6A4B0_9LACO</name>
<organism evidence="2 3">
    <name type="scientific">Lactobacillus acetotolerans</name>
    <dbReference type="NCBI Taxonomy" id="1600"/>
    <lineage>
        <taxon>Bacteria</taxon>
        <taxon>Bacillati</taxon>
        <taxon>Bacillota</taxon>
        <taxon>Bacilli</taxon>
        <taxon>Lactobacillales</taxon>
        <taxon>Lactobacillaceae</taxon>
        <taxon>Lactobacillus</taxon>
    </lineage>
</organism>
<proteinExistence type="predicted"/>
<evidence type="ECO:0000313" key="3">
    <source>
        <dbReference type="Proteomes" id="UP000035709"/>
    </source>
</evidence>
<dbReference type="EMBL" id="AP014808">
    <property type="protein sequence ID" value="BAQ57564.1"/>
    <property type="molecule type" value="Genomic_DNA"/>
</dbReference>
<dbReference type="InterPro" id="IPR025246">
    <property type="entry name" value="IS30-like_HTH"/>
</dbReference>
<gene>
    <name evidence="2" type="ORF">LBAT_1175</name>
</gene>